<gene>
    <name evidence="6" type="primary">otoa</name>
</gene>
<protein>
    <submittedName>
        <fullName evidence="6">Otoancorin</fullName>
    </submittedName>
</protein>
<dbReference type="InterPro" id="IPR026664">
    <property type="entry name" value="Stereocilin-rel"/>
</dbReference>
<evidence type="ECO:0000256" key="4">
    <source>
        <dbReference type="SAM" id="SignalP"/>
    </source>
</evidence>
<dbReference type="FunCoup" id="A0A2I4CYC6">
    <property type="interactions" value="766"/>
</dbReference>
<dbReference type="InParanoid" id="A0A2I4CYC6"/>
<dbReference type="OrthoDB" id="8195838at2759"/>
<dbReference type="GO" id="GO:0009986">
    <property type="term" value="C:cell surface"/>
    <property type="evidence" value="ECO:0007669"/>
    <property type="project" value="TreeGrafter"/>
</dbReference>
<keyword evidence="2" id="KW-0325">Glycoprotein</keyword>
<proteinExistence type="predicted"/>
<feature type="signal peptide" evidence="4">
    <location>
        <begin position="1"/>
        <end position="20"/>
    </location>
</feature>
<dbReference type="PANTHER" id="PTHR23412">
    <property type="entry name" value="STEREOCILIN RELATED"/>
    <property type="match status" value="1"/>
</dbReference>
<evidence type="ECO:0000256" key="2">
    <source>
        <dbReference type="ARBA" id="ARBA00023180"/>
    </source>
</evidence>
<keyword evidence="1 4" id="KW-0732">Signal</keyword>
<dbReference type="Proteomes" id="UP000192220">
    <property type="component" value="Unplaced"/>
</dbReference>
<dbReference type="RefSeq" id="XP_013884979.1">
    <property type="nucleotide sequence ID" value="XM_014029525.1"/>
</dbReference>
<dbReference type="CTD" id="146183"/>
<dbReference type="KEGG" id="alim:106533275"/>
<keyword evidence="5" id="KW-1185">Reference proteome</keyword>
<dbReference type="PANTHER" id="PTHR23412:SF21">
    <property type="entry name" value="OTOANCORIN ISOFORM X1"/>
    <property type="match status" value="1"/>
</dbReference>
<accession>A0A2I4CYC6</accession>
<dbReference type="AlphaFoldDB" id="A0A2I4CYC6"/>
<evidence type="ECO:0000256" key="1">
    <source>
        <dbReference type="ARBA" id="ARBA00022729"/>
    </source>
</evidence>
<sequence length="1136" mass="122717">MSPQGGPCFLMLTVFCTVLAAVCPAVPPDVLSADDASFIAKKLMMKCSSKGYPEPTKTQLNSVFNSSNLPVKSPDQTNTFLSTFLQTLGSVTGSQRPPSAGPVSVNPFELMKNNLWNCSNLPTMIKTMKNFSNPSVCYMEAFIAPLSWAALTSQTENFINSSDYDTLLAAAKPVLVEVPSARTKLPTKIQSQNLKKMMNLMKDVYDAMAEDQRTEVFNWVKDQILQNNFSCTLKKTTAKTMSVCKPTLKWLDLDALNMIGPYSSSLPPNDLDSASSETLCGFFSSGQLKSIMSNVRINPGLAKTFLQKIQPCLSATNVDKLGPLACYYEAPKLTPDLSRKLLSQLGSCESSITSKLKKDLISSVLSGSNSSAQDLMDLGQYVTSLTPKQLRDLPQASIRATLQNVGSSVNWSPSQLRTLAKNQLGDKKCSQVTAVDVMSLQSAAAGLSSCALKNIRSEILLNDSAVLTNITRQMKRGQLKAMLNGLGNNVSVLLQKLSGPLLRSVSLSNLGKANISRLEDVENKTWSLPQAAFLAKRIHDLKKLQFRRLNSIVQGITCKMMDEVNGTDALDMTQAIADNPDWLSKAQAGCAARKLFQSLEQVRPDYFKKLTEQELTAIPALLLIHLPPGKLQGLPDSVCQVFLNKMETANLSSLPLLSPSRRALSQRAVLCLTIGKNLSDLSSADVSRLGPLLCEVKPSDLALLDPQVVPFSLQAMASCRHVPQQNRADLVQLLVKTFGSPSNWTADTVELLGPLLLLDDSAVAALPNQPWLKDVLLFLKPRLSSASDAFRRKCFELSTNTTITPPSNPARRRRAAVSSSSISTTEPSPAQIQELGLDNVYWTAAQLDMMSNSTFQTTVEVLGSVSGYTSDQLDVLQKKAVKAFGPVSQMSEGVVVQLGCITQGFSNSDLETLQLPLDSLDDIANCGWKDSQIPSMWKGVAKYNNLTAGLLGAAELVGLNRFLCGLNSSEILQLSVDAFRDAVGSMSGLQCPTVVLQQLKQLAVSVFGSVNTWTEAQVSALNSIMAGLNAAEMSSLDPSVFSFFNKSCISQIPPQVFAALSAAQLEALGPDNAAMVTHDQRAALTPDQVSVLNRAESGAVGQDGQQSQPVGSGAPELREICTFMKLVLFLLIALFL</sequence>
<organism evidence="5 6">
    <name type="scientific">Austrofundulus limnaeus</name>
    <name type="common">Annual killifish</name>
    <dbReference type="NCBI Taxonomy" id="52670"/>
    <lineage>
        <taxon>Eukaryota</taxon>
        <taxon>Metazoa</taxon>
        <taxon>Chordata</taxon>
        <taxon>Craniata</taxon>
        <taxon>Vertebrata</taxon>
        <taxon>Euteleostomi</taxon>
        <taxon>Actinopterygii</taxon>
        <taxon>Neopterygii</taxon>
        <taxon>Teleostei</taxon>
        <taxon>Neoteleostei</taxon>
        <taxon>Acanthomorphata</taxon>
        <taxon>Ovalentaria</taxon>
        <taxon>Atherinomorphae</taxon>
        <taxon>Cyprinodontiformes</taxon>
        <taxon>Rivulidae</taxon>
        <taxon>Austrofundulus</taxon>
    </lineage>
</organism>
<name>A0A2I4CYC6_AUSLI</name>
<evidence type="ECO:0000313" key="6">
    <source>
        <dbReference type="RefSeq" id="XP_013884979.1"/>
    </source>
</evidence>
<feature type="chain" id="PRO_5014171511" evidence="4">
    <location>
        <begin position="21"/>
        <end position="1136"/>
    </location>
</feature>
<evidence type="ECO:0000256" key="3">
    <source>
        <dbReference type="SAM" id="MobiDB-lite"/>
    </source>
</evidence>
<feature type="region of interest" description="Disordered" evidence="3">
    <location>
        <begin position="801"/>
        <end position="829"/>
    </location>
</feature>
<feature type="compositionally biased region" description="Low complexity" evidence="3">
    <location>
        <begin position="816"/>
        <end position="829"/>
    </location>
</feature>
<dbReference type="GeneID" id="106533275"/>
<reference evidence="6" key="1">
    <citation type="submission" date="2025-08" db="UniProtKB">
        <authorList>
            <consortium name="RefSeq"/>
        </authorList>
    </citation>
    <scope>IDENTIFICATION</scope>
</reference>
<dbReference type="GO" id="GO:0007160">
    <property type="term" value="P:cell-matrix adhesion"/>
    <property type="evidence" value="ECO:0007669"/>
    <property type="project" value="TreeGrafter"/>
</dbReference>
<evidence type="ECO:0000313" key="5">
    <source>
        <dbReference type="Proteomes" id="UP000192220"/>
    </source>
</evidence>